<feature type="transmembrane region" description="Helical" evidence="8">
    <location>
        <begin position="276"/>
        <end position="298"/>
    </location>
</feature>
<dbReference type="PANTHER" id="PTHR43029">
    <property type="entry name" value="AMMONIUM TRANSPORTER MEP2"/>
    <property type="match status" value="1"/>
</dbReference>
<name>A0A6N6MW85_9HYPH</name>
<dbReference type="InterPro" id="IPR018047">
    <property type="entry name" value="Ammonium_transpt_CS"/>
</dbReference>
<evidence type="ECO:0000313" key="12">
    <source>
        <dbReference type="Proteomes" id="UP000441523"/>
    </source>
</evidence>
<feature type="transmembrane region" description="Helical" evidence="8">
    <location>
        <begin position="368"/>
        <end position="385"/>
    </location>
</feature>
<evidence type="ECO:0000256" key="2">
    <source>
        <dbReference type="ARBA" id="ARBA00005887"/>
    </source>
</evidence>
<feature type="transmembrane region" description="Helical" evidence="8">
    <location>
        <begin position="310"/>
        <end position="330"/>
    </location>
</feature>
<keyword evidence="6 8" id="KW-0472">Membrane</keyword>
<comment type="caution">
    <text evidence="11">The sequence shown here is derived from an EMBL/GenBank/DDBJ whole genome shotgun (WGS) entry which is preliminary data.</text>
</comment>
<feature type="transmembrane region" description="Helical" evidence="8">
    <location>
        <begin position="397"/>
        <end position="426"/>
    </location>
</feature>
<dbReference type="Pfam" id="PF00909">
    <property type="entry name" value="Ammonium_transp"/>
    <property type="match status" value="1"/>
</dbReference>
<evidence type="ECO:0000256" key="5">
    <source>
        <dbReference type="ARBA" id="ARBA00022989"/>
    </source>
</evidence>
<evidence type="ECO:0000259" key="10">
    <source>
        <dbReference type="Pfam" id="PF00909"/>
    </source>
</evidence>
<dbReference type="InterPro" id="IPR024041">
    <property type="entry name" value="NH4_transpt_AmtB-like_dom"/>
</dbReference>
<dbReference type="PROSITE" id="PS01219">
    <property type="entry name" value="AMMONIUM_TRANSP"/>
    <property type="match status" value="1"/>
</dbReference>
<evidence type="ECO:0000256" key="9">
    <source>
        <dbReference type="SAM" id="SignalP"/>
    </source>
</evidence>
<feature type="chain" id="PRO_5026769073" description="Ammonium transporter" evidence="9">
    <location>
        <begin position="27"/>
        <end position="500"/>
    </location>
</feature>
<dbReference type="PANTHER" id="PTHR43029:SF10">
    <property type="entry name" value="AMMONIUM TRANSPORTER MEP2"/>
    <property type="match status" value="1"/>
</dbReference>
<protein>
    <recommendedName>
        <fullName evidence="8">Ammonium transporter</fullName>
    </recommendedName>
</protein>
<dbReference type="InterPro" id="IPR029020">
    <property type="entry name" value="Ammonium/urea_transptr"/>
</dbReference>
<feature type="signal peptide" evidence="9">
    <location>
        <begin position="1"/>
        <end position="26"/>
    </location>
</feature>
<dbReference type="Gene3D" id="1.10.3430.10">
    <property type="entry name" value="Ammonium transporter AmtB like domains"/>
    <property type="match status" value="1"/>
</dbReference>
<feature type="transmembrane region" description="Helical" evidence="8">
    <location>
        <begin position="174"/>
        <end position="197"/>
    </location>
</feature>
<gene>
    <name evidence="11" type="ORF">F6X51_07075</name>
</gene>
<feature type="transmembrane region" description="Helical" evidence="8">
    <location>
        <begin position="342"/>
        <end position="362"/>
    </location>
</feature>
<dbReference type="SUPFAM" id="SSF111352">
    <property type="entry name" value="Ammonium transporter"/>
    <property type="match status" value="1"/>
</dbReference>
<proteinExistence type="inferred from homology"/>
<feature type="transmembrane region" description="Helical" evidence="8">
    <location>
        <begin position="145"/>
        <end position="167"/>
    </location>
</feature>
<feature type="domain" description="Ammonium transporter AmtB-like" evidence="10">
    <location>
        <begin position="49"/>
        <end position="498"/>
    </location>
</feature>
<evidence type="ECO:0000256" key="6">
    <source>
        <dbReference type="ARBA" id="ARBA00023136"/>
    </source>
</evidence>
<dbReference type="NCBIfam" id="TIGR00836">
    <property type="entry name" value="amt"/>
    <property type="match status" value="1"/>
</dbReference>
<accession>A0A6N6MW85</accession>
<feature type="transmembrane region" description="Helical" evidence="8">
    <location>
        <begin position="446"/>
        <end position="468"/>
    </location>
</feature>
<organism evidence="11 12">
    <name type="scientific">Methylobacterium planeticum</name>
    <dbReference type="NCBI Taxonomy" id="2615211"/>
    <lineage>
        <taxon>Bacteria</taxon>
        <taxon>Pseudomonadati</taxon>
        <taxon>Pseudomonadota</taxon>
        <taxon>Alphaproteobacteria</taxon>
        <taxon>Hyphomicrobiales</taxon>
        <taxon>Methylobacteriaceae</taxon>
        <taxon>Methylobacterium</taxon>
    </lineage>
</organism>
<keyword evidence="9" id="KW-0732">Signal</keyword>
<feature type="transmembrane region" description="Helical" evidence="8">
    <location>
        <begin position="82"/>
        <end position="102"/>
    </location>
</feature>
<dbReference type="EMBL" id="VZZJ01000004">
    <property type="protein sequence ID" value="KAB1074873.1"/>
    <property type="molecule type" value="Genomic_DNA"/>
</dbReference>
<evidence type="ECO:0000256" key="3">
    <source>
        <dbReference type="ARBA" id="ARBA00022448"/>
    </source>
</evidence>
<dbReference type="RefSeq" id="WP_150962512.1">
    <property type="nucleotide sequence ID" value="NZ_VZZJ01000004.1"/>
</dbReference>
<keyword evidence="4 8" id="KW-0812">Transmembrane</keyword>
<evidence type="ECO:0000256" key="7">
    <source>
        <dbReference type="ARBA" id="ARBA00023177"/>
    </source>
</evidence>
<comment type="subcellular location">
    <subcellularLocation>
        <location evidence="8">Cell membrane</location>
        <topology evidence="8">Multi-pass membrane protein</topology>
    </subcellularLocation>
    <subcellularLocation>
        <location evidence="1">Membrane</location>
        <topology evidence="1">Multi-pass membrane protein</topology>
    </subcellularLocation>
</comment>
<reference evidence="11 12" key="1">
    <citation type="submission" date="2019-09" db="EMBL/GenBank/DDBJ databases">
        <title>YIM 132548 draft genome.</title>
        <authorList>
            <person name="Jiang L."/>
        </authorList>
    </citation>
    <scope>NUCLEOTIDE SEQUENCE [LARGE SCALE GENOMIC DNA]</scope>
    <source>
        <strain evidence="11 12">YIM 132548</strain>
    </source>
</reference>
<feature type="transmembrane region" description="Helical" evidence="8">
    <location>
        <begin position="244"/>
        <end position="264"/>
    </location>
</feature>
<keyword evidence="12" id="KW-1185">Reference proteome</keyword>
<dbReference type="Proteomes" id="UP000441523">
    <property type="component" value="Unassembled WGS sequence"/>
</dbReference>
<evidence type="ECO:0000256" key="4">
    <source>
        <dbReference type="ARBA" id="ARBA00022692"/>
    </source>
</evidence>
<dbReference type="GO" id="GO:0005886">
    <property type="term" value="C:plasma membrane"/>
    <property type="evidence" value="ECO:0007669"/>
    <property type="project" value="UniProtKB-SubCell"/>
</dbReference>
<keyword evidence="3 8" id="KW-0813">Transport</keyword>
<dbReference type="AlphaFoldDB" id="A0A6N6MW85"/>
<evidence type="ECO:0000256" key="1">
    <source>
        <dbReference type="ARBA" id="ARBA00004141"/>
    </source>
</evidence>
<comment type="similarity">
    <text evidence="2 8">Belongs to the ammonia transporter channel (TC 1.A.11.2) family.</text>
</comment>
<dbReference type="InterPro" id="IPR001905">
    <property type="entry name" value="Ammonium_transpt"/>
</dbReference>
<feature type="transmembrane region" description="Helical" evidence="8">
    <location>
        <begin position="50"/>
        <end position="70"/>
    </location>
</feature>
<keyword evidence="7 8" id="KW-0924">Ammonia transport</keyword>
<evidence type="ECO:0000256" key="8">
    <source>
        <dbReference type="RuleBase" id="RU362002"/>
    </source>
</evidence>
<dbReference type="GO" id="GO:0008519">
    <property type="term" value="F:ammonium channel activity"/>
    <property type="evidence" value="ECO:0007669"/>
    <property type="project" value="InterPro"/>
</dbReference>
<sequence length="500" mass="51557">MKLRNVLALGLGGAVLALLLAEPSLAQSPTPEAAAVPAAAPVPAKGDTAWMLTASALVLLMTVPGLALFYGGLVRTKNMLSVLTQVFAIACIVCLIWVFYGYSLAFTNGGGLNDFVGGFSKAFLKGVDPNSTAATFSNGVVIPEYVYICFQMTFAMITPALIVGAFAERMKFSALIVFTILWVTLIYFPMAHMVWYWGGPDVVGNAAKALAAATDDAAKKAAQDALDAVNADAGLLFKMGALDFAGGTVVHINAGIAGFVGCLMMGKRIGYGRDLLAPHSLTMTAIGASLLWVGWFGFNAGSNLEANGTTALAMINTFVATAAAAVSWLFVEWALKGKPSLLGMLSGAVAGLVAVTPASGFAGPMGSIVLGLVAGAVCFIMCSTVKNALGYDDSLDVFGVHCIGGILGALATGILVSPALGGVGIPDYTTKPGELVVGAYDMTAQLIVQAKAVGVTLLLSGIGSAILFKLVDLTIGLRVTQEEEREGLDIADHGERAYNY</sequence>
<keyword evidence="5 8" id="KW-1133">Transmembrane helix</keyword>
<evidence type="ECO:0000313" key="11">
    <source>
        <dbReference type="EMBL" id="KAB1074873.1"/>
    </source>
</evidence>